<gene>
    <name evidence="1" type="ORF">J1N35_011465</name>
</gene>
<evidence type="ECO:0000313" key="1">
    <source>
        <dbReference type="EMBL" id="KAH1107697.1"/>
    </source>
</evidence>
<sequence length="67" mass="7804">MAPKERVSRYTHLQIMIPPIVWKIGDHLYTVLRYPPFKKTPQASKLPEVLRYPLLGIAALKSYEVKI</sequence>
<accession>A0A9D4ABH9</accession>
<protein>
    <submittedName>
        <fullName evidence="1">Uncharacterized protein</fullName>
    </submittedName>
</protein>
<dbReference type="Proteomes" id="UP000828251">
    <property type="component" value="Unassembled WGS sequence"/>
</dbReference>
<organism evidence="1 2">
    <name type="scientific">Gossypium stocksii</name>
    <dbReference type="NCBI Taxonomy" id="47602"/>
    <lineage>
        <taxon>Eukaryota</taxon>
        <taxon>Viridiplantae</taxon>
        <taxon>Streptophyta</taxon>
        <taxon>Embryophyta</taxon>
        <taxon>Tracheophyta</taxon>
        <taxon>Spermatophyta</taxon>
        <taxon>Magnoliopsida</taxon>
        <taxon>eudicotyledons</taxon>
        <taxon>Gunneridae</taxon>
        <taxon>Pentapetalae</taxon>
        <taxon>rosids</taxon>
        <taxon>malvids</taxon>
        <taxon>Malvales</taxon>
        <taxon>Malvaceae</taxon>
        <taxon>Malvoideae</taxon>
        <taxon>Gossypium</taxon>
    </lineage>
</organism>
<dbReference type="AlphaFoldDB" id="A0A9D4ABH9"/>
<name>A0A9D4ABH9_9ROSI</name>
<evidence type="ECO:0000313" key="2">
    <source>
        <dbReference type="Proteomes" id="UP000828251"/>
    </source>
</evidence>
<comment type="caution">
    <text evidence="1">The sequence shown here is derived from an EMBL/GenBank/DDBJ whole genome shotgun (WGS) entry which is preliminary data.</text>
</comment>
<proteinExistence type="predicted"/>
<keyword evidence="2" id="KW-1185">Reference proteome</keyword>
<dbReference type="EMBL" id="JAIQCV010000004">
    <property type="protein sequence ID" value="KAH1107697.1"/>
    <property type="molecule type" value="Genomic_DNA"/>
</dbReference>
<reference evidence="1 2" key="1">
    <citation type="journal article" date="2021" name="Plant Biotechnol. J.">
        <title>Multi-omics assisted identification of the key and species-specific regulatory components of drought-tolerant mechanisms in Gossypium stocksii.</title>
        <authorList>
            <person name="Yu D."/>
            <person name="Ke L."/>
            <person name="Zhang D."/>
            <person name="Wu Y."/>
            <person name="Sun Y."/>
            <person name="Mei J."/>
            <person name="Sun J."/>
            <person name="Sun Y."/>
        </authorList>
    </citation>
    <scope>NUCLEOTIDE SEQUENCE [LARGE SCALE GENOMIC DNA]</scope>
    <source>
        <strain evidence="2">cv. E1</strain>
        <tissue evidence="1">Leaf</tissue>
    </source>
</reference>